<evidence type="ECO:0000256" key="1">
    <source>
        <dbReference type="ARBA" id="ARBA00010111"/>
    </source>
</evidence>
<dbReference type="STRING" id="4955.A0A1G4MK43"/>
<dbReference type="AlphaFoldDB" id="A0A1G4MK43"/>
<dbReference type="OrthoDB" id="431691at2759"/>
<keyword evidence="2" id="KW-0689">Ribosomal protein</keyword>
<dbReference type="GO" id="GO:0006412">
    <property type="term" value="P:translation"/>
    <property type="evidence" value="ECO:0007669"/>
    <property type="project" value="InterPro"/>
</dbReference>
<evidence type="ECO:0000313" key="6">
    <source>
        <dbReference type="Proteomes" id="UP000190831"/>
    </source>
</evidence>
<comment type="similarity">
    <text evidence="1">Belongs to the bacterial ribosomal protein bL34 family.</text>
</comment>
<keyword evidence="6" id="KW-1185">Reference proteome</keyword>
<keyword evidence="3" id="KW-0687">Ribonucleoprotein</keyword>
<dbReference type="InterPro" id="IPR000271">
    <property type="entry name" value="Ribosomal_bL34"/>
</dbReference>
<gene>
    <name evidence="5" type="ORF">LAFE_0H09340G</name>
</gene>
<dbReference type="FunFam" id="1.10.287.3980:FF:000001">
    <property type="entry name" value="Mitochondrial ribosomal protein L34"/>
    <property type="match status" value="1"/>
</dbReference>
<dbReference type="EMBL" id="LT598491">
    <property type="protein sequence ID" value="SCW04248.1"/>
    <property type="molecule type" value="Genomic_DNA"/>
</dbReference>
<dbReference type="PANTHER" id="PTHR14503:SF4">
    <property type="entry name" value="LARGE RIBOSOMAL SUBUNIT PROTEIN BL34M"/>
    <property type="match status" value="1"/>
</dbReference>
<dbReference type="NCBIfam" id="TIGR01030">
    <property type="entry name" value="rpmH_bact"/>
    <property type="match status" value="1"/>
</dbReference>
<dbReference type="GO" id="GO:0005762">
    <property type="term" value="C:mitochondrial large ribosomal subunit"/>
    <property type="evidence" value="ECO:0007669"/>
    <property type="project" value="TreeGrafter"/>
</dbReference>
<name>A0A1G4MK43_LACFM</name>
<dbReference type="HAMAP" id="MF_00391">
    <property type="entry name" value="Ribosomal_bL34"/>
    <property type="match status" value="1"/>
</dbReference>
<dbReference type="Gene3D" id="1.10.287.3980">
    <property type="match status" value="1"/>
</dbReference>
<dbReference type="Pfam" id="PF00468">
    <property type="entry name" value="Ribosomal_L34"/>
    <property type="match status" value="1"/>
</dbReference>
<accession>A0A1G4MK43</accession>
<protein>
    <recommendedName>
        <fullName evidence="4">Large ribosomal subunit protein bL34m</fullName>
    </recommendedName>
</protein>
<evidence type="ECO:0000256" key="2">
    <source>
        <dbReference type="ARBA" id="ARBA00022980"/>
    </source>
</evidence>
<organism evidence="5 6">
    <name type="scientific">Lachancea fermentati</name>
    <name type="common">Zygosaccharomyces fermentati</name>
    <dbReference type="NCBI Taxonomy" id="4955"/>
    <lineage>
        <taxon>Eukaryota</taxon>
        <taxon>Fungi</taxon>
        <taxon>Dikarya</taxon>
        <taxon>Ascomycota</taxon>
        <taxon>Saccharomycotina</taxon>
        <taxon>Saccharomycetes</taxon>
        <taxon>Saccharomycetales</taxon>
        <taxon>Saccharomycetaceae</taxon>
        <taxon>Lachancea</taxon>
    </lineage>
</organism>
<evidence type="ECO:0000313" key="5">
    <source>
        <dbReference type="EMBL" id="SCW04248.1"/>
    </source>
</evidence>
<proteinExistence type="inferred from homology"/>
<sequence>MSFLSRSIFQYSARRHITVLSSFSPLRCAIGTKPMLRANTPFVGEQVEQPTSLLSVLLGITQKRWKSRGNTYQPSTLKRKRRVGFLARAKDKQGSKILKRRREKGRWYLTH</sequence>
<dbReference type="GO" id="GO:0003735">
    <property type="term" value="F:structural constituent of ribosome"/>
    <property type="evidence" value="ECO:0007669"/>
    <property type="project" value="InterPro"/>
</dbReference>
<dbReference type="PANTHER" id="PTHR14503">
    <property type="entry name" value="MITOCHONDRIAL RIBOSOMAL PROTEIN 34 FAMILY MEMBER"/>
    <property type="match status" value="1"/>
</dbReference>
<dbReference type="OMA" id="FQYSARR"/>
<reference evidence="5 6" key="1">
    <citation type="submission" date="2016-03" db="EMBL/GenBank/DDBJ databases">
        <authorList>
            <person name="Devillers H."/>
        </authorList>
    </citation>
    <scope>NUCLEOTIDE SEQUENCE [LARGE SCALE GENOMIC DNA]</scope>
    <source>
        <strain evidence="5">CBS 6772</strain>
    </source>
</reference>
<evidence type="ECO:0000256" key="4">
    <source>
        <dbReference type="ARBA" id="ARBA00035274"/>
    </source>
</evidence>
<evidence type="ECO:0000256" key="3">
    <source>
        <dbReference type="ARBA" id="ARBA00023274"/>
    </source>
</evidence>
<dbReference type="Proteomes" id="UP000190831">
    <property type="component" value="Chromosome H"/>
</dbReference>